<dbReference type="InterPro" id="IPR000843">
    <property type="entry name" value="HTH_LacI"/>
</dbReference>
<dbReference type="Proteomes" id="UP000092024">
    <property type="component" value="Unassembled WGS sequence"/>
</dbReference>
<comment type="caution">
    <text evidence="6">The sequence shown here is derived from an EMBL/GenBank/DDBJ whole genome shotgun (WGS) entry which is preliminary data.</text>
</comment>
<dbReference type="PANTHER" id="PTHR30146:SF109">
    <property type="entry name" value="HTH-TYPE TRANSCRIPTIONAL REGULATOR GALS"/>
    <property type="match status" value="1"/>
</dbReference>
<evidence type="ECO:0000313" key="6">
    <source>
        <dbReference type="EMBL" id="OBR62801.1"/>
    </source>
</evidence>
<dbReference type="PROSITE" id="PS00356">
    <property type="entry name" value="HTH_LACI_1"/>
    <property type="match status" value="1"/>
</dbReference>
<organism evidence="6 7">
    <name type="scientific">Paenibacillus oryzae</name>
    <dbReference type="NCBI Taxonomy" id="1844972"/>
    <lineage>
        <taxon>Bacteria</taxon>
        <taxon>Bacillati</taxon>
        <taxon>Bacillota</taxon>
        <taxon>Bacilli</taxon>
        <taxon>Bacillales</taxon>
        <taxon>Paenibacillaceae</taxon>
        <taxon>Paenibacillus</taxon>
    </lineage>
</organism>
<reference evidence="6 7" key="1">
    <citation type="submission" date="2016-05" db="EMBL/GenBank/DDBJ databases">
        <title>Paenibacillus oryzae. sp. nov., isolated from the rice root.</title>
        <authorList>
            <person name="Zhang J."/>
            <person name="Zhang X."/>
        </authorList>
    </citation>
    <scope>NUCLEOTIDE SEQUENCE [LARGE SCALE GENOMIC DNA]</scope>
    <source>
        <strain evidence="6 7">1DrF-4</strain>
    </source>
</reference>
<feature type="domain" description="HTH cro/C1-type" evidence="5">
    <location>
        <begin position="4"/>
        <end position="32"/>
    </location>
</feature>
<dbReference type="InterPro" id="IPR028082">
    <property type="entry name" value="Peripla_BP_I"/>
</dbReference>
<dbReference type="RefSeq" id="WP_068686915.1">
    <property type="nucleotide sequence ID" value="NZ_LYPA01000078.1"/>
</dbReference>
<dbReference type="PROSITE" id="PS50932">
    <property type="entry name" value="HTH_LACI_2"/>
    <property type="match status" value="1"/>
</dbReference>
<keyword evidence="1" id="KW-0805">Transcription regulation</keyword>
<dbReference type="SMART" id="SM00354">
    <property type="entry name" value="HTH_LACI"/>
    <property type="match status" value="1"/>
</dbReference>
<dbReference type="SUPFAM" id="SSF53822">
    <property type="entry name" value="Periplasmic binding protein-like I"/>
    <property type="match status" value="1"/>
</dbReference>
<dbReference type="InterPro" id="IPR046335">
    <property type="entry name" value="LacI/GalR-like_sensor"/>
</dbReference>
<dbReference type="PROSITE" id="PS50943">
    <property type="entry name" value="HTH_CROC1"/>
    <property type="match status" value="1"/>
</dbReference>
<dbReference type="CDD" id="cd06267">
    <property type="entry name" value="PBP1_LacI_sugar_binding-like"/>
    <property type="match status" value="1"/>
</dbReference>
<dbReference type="SUPFAM" id="SSF47413">
    <property type="entry name" value="lambda repressor-like DNA-binding domains"/>
    <property type="match status" value="1"/>
</dbReference>
<evidence type="ECO:0000256" key="2">
    <source>
        <dbReference type="ARBA" id="ARBA00023125"/>
    </source>
</evidence>
<protein>
    <submittedName>
        <fullName evidence="6">LacI family transcriptional regulator</fullName>
    </submittedName>
</protein>
<dbReference type="Gene3D" id="1.10.260.40">
    <property type="entry name" value="lambda repressor-like DNA-binding domains"/>
    <property type="match status" value="1"/>
</dbReference>
<dbReference type="OrthoDB" id="9775106at2"/>
<sequence length="326" mass="36077">MIGLKEIAEMTGVSVSTVSNVLNGRKNVSQETRDRILKCCEEQGYVHEAAGKKKPLERTRRIVFIFSDFDRDFYLKIIEGVSTCLTENGYDLVICTNKSSDSFLRSSFARGTISLDGSLTDEFLHTVAKPEFPVVLMDRIVDKGHANARSVIVDNYPAMCELVQALVDRGFRKFGFLGGLSHTLDNQERFAGFADTLQKNGILFDQKNYYHGNYREKSGYQAGKLMFLGNDLPEVLVCANDNMAIGAIKALEERGVKVPEQVSVTGFDDSDTAALAGLTTISIPRYESGYLAAKELLEMIHGSEGSSTIKISAAVKWRKTVREGLQ</sequence>
<evidence type="ECO:0000256" key="3">
    <source>
        <dbReference type="ARBA" id="ARBA00023163"/>
    </source>
</evidence>
<dbReference type="InterPro" id="IPR010982">
    <property type="entry name" value="Lambda_DNA-bd_dom_sf"/>
</dbReference>
<dbReference type="Gene3D" id="3.40.50.2300">
    <property type="match status" value="2"/>
</dbReference>
<dbReference type="Pfam" id="PF00356">
    <property type="entry name" value="LacI"/>
    <property type="match status" value="1"/>
</dbReference>
<dbReference type="AlphaFoldDB" id="A0A1A5YAZ6"/>
<evidence type="ECO:0000256" key="1">
    <source>
        <dbReference type="ARBA" id="ARBA00023015"/>
    </source>
</evidence>
<name>A0A1A5YAZ6_9BACL</name>
<proteinExistence type="predicted"/>
<keyword evidence="2" id="KW-0238">DNA-binding</keyword>
<dbReference type="Pfam" id="PF13377">
    <property type="entry name" value="Peripla_BP_3"/>
    <property type="match status" value="1"/>
</dbReference>
<keyword evidence="3" id="KW-0804">Transcription</keyword>
<dbReference type="CDD" id="cd01392">
    <property type="entry name" value="HTH_LacI"/>
    <property type="match status" value="1"/>
</dbReference>
<evidence type="ECO:0000313" key="7">
    <source>
        <dbReference type="Proteomes" id="UP000092024"/>
    </source>
</evidence>
<dbReference type="GO" id="GO:0003700">
    <property type="term" value="F:DNA-binding transcription factor activity"/>
    <property type="evidence" value="ECO:0007669"/>
    <property type="project" value="TreeGrafter"/>
</dbReference>
<dbReference type="GO" id="GO:0000976">
    <property type="term" value="F:transcription cis-regulatory region binding"/>
    <property type="evidence" value="ECO:0007669"/>
    <property type="project" value="TreeGrafter"/>
</dbReference>
<accession>A0A1A5YAZ6</accession>
<gene>
    <name evidence="6" type="ORF">A7K91_15530</name>
</gene>
<evidence type="ECO:0000259" key="4">
    <source>
        <dbReference type="PROSITE" id="PS50932"/>
    </source>
</evidence>
<dbReference type="InterPro" id="IPR001387">
    <property type="entry name" value="Cro/C1-type_HTH"/>
</dbReference>
<dbReference type="STRING" id="1844972.A7K91_15530"/>
<dbReference type="EMBL" id="LYPA01000078">
    <property type="protein sequence ID" value="OBR62801.1"/>
    <property type="molecule type" value="Genomic_DNA"/>
</dbReference>
<dbReference type="PANTHER" id="PTHR30146">
    <property type="entry name" value="LACI-RELATED TRANSCRIPTIONAL REPRESSOR"/>
    <property type="match status" value="1"/>
</dbReference>
<evidence type="ECO:0000259" key="5">
    <source>
        <dbReference type="PROSITE" id="PS50943"/>
    </source>
</evidence>
<keyword evidence="7" id="KW-1185">Reference proteome</keyword>
<feature type="domain" description="HTH lacI-type" evidence="4">
    <location>
        <begin position="2"/>
        <end position="56"/>
    </location>
</feature>